<sequence length="170" mass="18831">MTMKKIFFALVALAMCGCASQNPDGLTSPKQLQGSGLPVDHAAQARRDVFVGRWYDRQNARDGSQTMSLMDIKLDGTYSESWRTLEKNGQLRTAKEEGRWGASGSIFFTITTARAEGDGELVAVDQRDAYFYDAYFIESASATENSIRHIISGDEFVSRRVGGDFSFPSF</sequence>
<evidence type="ECO:0008006" key="4">
    <source>
        <dbReference type="Google" id="ProtNLM"/>
    </source>
</evidence>
<feature type="signal peptide" evidence="1">
    <location>
        <begin position="1"/>
        <end position="21"/>
    </location>
</feature>
<dbReference type="AlphaFoldDB" id="A0A6H9TAA6"/>
<dbReference type="Proteomes" id="UP000430232">
    <property type="component" value="Unassembled WGS sequence"/>
</dbReference>
<dbReference type="EMBL" id="VZOJ01000040">
    <property type="protein sequence ID" value="KAB0641124.1"/>
    <property type="molecule type" value="Genomic_DNA"/>
</dbReference>
<proteinExistence type="predicted"/>
<comment type="caution">
    <text evidence="2">The sequence shown here is derived from an EMBL/GenBank/DDBJ whole genome shotgun (WGS) entry which is preliminary data.</text>
</comment>
<evidence type="ECO:0000256" key="1">
    <source>
        <dbReference type="SAM" id="SignalP"/>
    </source>
</evidence>
<dbReference type="RefSeq" id="WP_151065257.1">
    <property type="nucleotide sequence ID" value="NZ_CABVPL010000016.1"/>
</dbReference>
<evidence type="ECO:0000313" key="3">
    <source>
        <dbReference type="Proteomes" id="UP000430232"/>
    </source>
</evidence>
<accession>A0A6H9TAA6</accession>
<keyword evidence="1" id="KW-0732">Signal</keyword>
<keyword evidence="3" id="KW-1185">Reference proteome</keyword>
<dbReference type="OrthoDB" id="6198252at2"/>
<dbReference type="PROSITE" id="PS51257">
    <property type="entry name" value="PROKAR_LIPOPROTEIN"/>
    <property type="match status" value="1"/>
</dbReference>
<organism evidence="2 3">
    <name type="scientific">Burkholderia latens</name>
    <dbReference type="NCBI Taxonomy" id="488446"/>
    <lineage>
        <taxon>Bacteria</taxon>
        <taxon>Pseudomonadati</taxon>
        <taxon>Pseudomonadota</taxon>
        <taxon>Betaproteobacteria</taxon>
        <taxon>Burkholderiales</taxon>
        <taxon>Burkholderiaceae</taxon>
        <taxon>Burkholderia</taxon>
        <taxon>Burkholderia cepacia complex</taxon>
    </lineage>
</organism>
<gene>
    <name evidence="2" type="ORF">F7R21_16165</name>
</gene>
<evidence type="ECO:0000313" key="2">
    <source>
        <dbReference type="EMBL" id="KAB0641124.1"/>
    </source>
</evidence>
<name>A0A6H9TAA6_9BURK</name>
<feature type="chain" id="PRO_5026107487" description="Lipoprotein" evidence="1">
    <location>
        <begin position="22"/>
        <end position="170"/>
    </location>
</feature>
<reference evidence="2 3" key="1">
    <citation type="submission" date="2019-09" db="EMBL/GenBank/DDBJ databases">
        <title>Draft genome sequences of 48 bacterial type strains from the CCUG.</title>
        <authorList>
            <person name="Tunovic T."/>
            <person name="Pineiro-Iglesias B."/>
            <person name="Unosson C."/>
            <person name="Inganas E."/>
            <person name="Ohlen M."/>
            <person name="Cardew S."/>
            <person name="Jensie-Markopoulos S."/>
            <person name="Salva-Serra F."/>
            <person name="Jaen-Luchoro D."/>
            <person name="Karlsson R."/>
            <person name="Svensson-Stadler L."/>
            <person name="Chun J."/>
            <person name="Moore E."/>
        </authorList>
    </citation>
    <scope>NUCLEOTIDE SEQUENCE [LARGE SCALE GENOMIC DNA]</scope>
    <source>
        <strain evidence="2 3">CCUG 54555</strain>
    </source>
</reference>
<protein>
    <recommendedName>
        <fullName evidence="4">Lipoprotein</fullName>
    </recommendedName>
</protein>
<dbReference type="GeneID" id="99790000"/>